<keyword evidence="1" id="KW-0472">Membrane</keyword>
<feature type="transmembrane region" description="Helical" evidence="1">
    <location>
        <begin position="161"/>
        <end position="179"/>
    </location>
</feature>
<keyword evidence="1" id="KW-1133">Transmembrane helix</keyword>
<dbReference type="STRING" id="1797529.A2570_01950"/>
<feature type="transmembrane region" description="Helical" evidence="1">
    <location>
        <begin position="185"/>
        <end position="207"/>
    </location>
</feature>
<feature type="transmembrane region" description="Helical" evidence="1">
    <location>
        <begin position="23"/>
        <end position="45"/>
    </location>
</feature>
<reference evidence="2 3" key="1">
    <citation type="journal article" date="2016" name="Nat. Commun.">
        <title>Thousands of microbial genomes shed light on interconnected biogeochemical processes in an aquifer system.</title>
        <authorList>
            <person name="Anantharaman K."/>
            <person name="Brown C.T."/>
            <person name="Hug L.A."/>
            <person name="Sharon I."/>
            <person name="Castelle C.J."/>
            <person name="Probst A.J."/>
            <person name="Thomas B.C."/>
            <person name="Singh A."/>
            <person name="Wilkins M.J."/>
            <person name="Karaoz U."/>
            <person name="Brodie E.L."/>
            <person name="Williams K.H."/>
            <person name="Hubbard S.S."/>
            <person name="Banfield J.F."/>
        </authorList>
    </citation>
    <scope>NUCLEOTIDE SEQUENCE [LARGE SCALE GENOMIC DNA]</scope>
</reference>
<organism evidence="2 3">
    <name type="scientific">Candidatus Brennerbacteria bacterium RIFOXYD1_FULL_41_16</name>
    <dbReference type="NCBI Taxonomy" id="1797529"/>
    <lineage>
        <taxon>Bacteria</taxon>
        <taxon>Candidatus Brenneribacteriota</taxon>
    </lineage>
</organism>
<dbReference type="AlphaFoldDB" id="A0A1G1XLK4"/>
<evidence type="ECO:0008006" key="4">
    <source>
        <dbReference type="Google" id="ProtNLM"/>
    </source>
</evidence>
<dbReference type="InterPro" id="IPR008910">
    <property type="entry name" value="MSC_TM_helix"/>
</dbReference>
<dbReference type="Pfam" id="PF05552">
    <property type="entry name" value="MS_channel_1st_1"/>
    <property type="match status" value="2"/>
</dbReference>
<proteinExistence type="predicted"/>
<evidence type="ECO:0000313" key="2">
    <source>
        <dbReference type="EMBL" id="OGY40490.1"/>
    </source>
</evidence>
<evidence type="ECO:0000313" key="3">
    <source>
        <dbReference type="Proteomes" id="UP000178570"/>
    </source>
</evidence>
<keyword evidence="1" id="KW-0812">Transmembrane</keyword>
<accession>A0A1G1XLK4</accession>
<comment type="caution">
    <text evidence="2">The sequence shown here is derived from an EMBL/GenBank/DDBJ whole genome shotgun (WGS) entry which is preliminary data.</text>
</comment>
<dbReference type="EMBL" id="MHHY01000007">
    <property type="protein sequence ID" value="OGY40490.1"/>
    <property type="molecule type" value="Genomic_DNA"/>
</dbReference>
<name>A0A1G1XLK4_9BACT</name>
<evidence type="ECO:0000256" key="1">
    <source>
        <dbReference type="SAM" id="Phobius"/>
    </source>
</evidence>
<dbReference type="Gene3D" id="1.10.287.1260">
    <property type="match status" value="1"/>
</dbReference>
<gene>
    <name evidence="2" type="ORF">A2570_01950</name>
</gene>
<protein>
    <recommendedName>
        <fullName evidence="4">Small-conductance mechanosensitive ion channel</fullName>
    </recommendedName>
</protein>
<sequence length="227" mass="24590">MPNLSFLNSVNAALFLVWQEVLIFAPLVIIGVLVFVLGLVVAKGLSGLVEKLLMMAKLDSFLSKTGLKAFLDRAGVQLNSARFFGELVRWFVILAFLMATTDILRLEAVTQAIKDLLAYFPNLVVASVVMILTMVFANFLQRVVKGAVAGADIKGGSFVSALVKWAVTIFGFLIALHQLEIAVDIINILFTGLVAMLAISGGLAFGLGGKEFAQSLVEKLRRDVEDR</sequence>
<dbReference type="Proteomes" id="UP000178570">
    <property type="component" value="Unassembled WGS sequence"/>
</dbReference>
<feature type="transmembrane region" description="Helical" evidence="1">
    <location>
        <begin position="118"/>
        <end position="140"/>
    </location>
</feature>
<feature type="transmembrane region" description="Helical" evidence="1">
    <location>
        <begin position="87"/>
        <end position="106"/>
    </location>
</feature>